<evidence type="ECO:0000256" key="2">
    <source>
        <dbReference type="ARBA" id="ARBA00022487"/>
    </source>
</evidence>
<dbReference type="Proteomes" id="UP000027088">
    <property type="component" value="Chromosome"/>
</dbReference>
<organism evidence="4 5">
    <name type="scientific">Mycoplasmopsis californica</name>
    <dbReference type="NCBI Taxonomy" id="2113"/>
    <lineage>
        <taxon>Bacteria</taxon>
        <taxon>Bacillati</taxon>
        <taxon>Mycoplasmatota</taxon>
        <taxon>Mycoplasmoidales</taxon>
        <taxon>Metamycoplasmataceae</taxon>
        <taxon>Mycoplasmopsis</taxon>
    </lineage>
</organism>
<accession>A0A059XLP4</accession>
<dbReference type="EMBL" id="CP007521">
    <property type="protein sequence ID" value="AIA29454.1"/>
    <property type="molecule type" value="Genomic_DNA"/>
</dbReference>
<keyword evidence="5" id="KW-1185">Reference proteome</keyword>
<evidence type="ECO:0000259" key="3">
    <source>
        <dbReference type="Pfam" id="PF00561"/>
    </source>
</evidence>
<dbReference type="Gene3D" id="3.40.50.1820">
    <property type="entry name" value="alpha/beta hydrolase"/>
    <property type="match status" value="1"/>
</dbReference>
<dbReference type="AlphaFoldDB" id="A0A059XLP4"/>
<dbReference type="Pfam" id="PF00561">
    <property type="entry name" value="Abhydrolase_1"/>
    <property type="match status" value="1"/>
</dbReference>
<dbReference type="InterPro" id="IPR000073">
    <property type="entry name" value="AB_hydrolase_1"/>
</dbReference>
<feature type="domain" description="AB hydrolase-1" evidence="3">
    <location>
        <begin position="26"/>
        <end position="255"/>
    </location>
</feature>
<evidence type="ECO:0000256" key="1">
    <source>
        <dbReference type="ARBA" id="ARBA00006989"/>
    </source>
</evidence>
<dbReference type="PANTHER" id="PTHR43798:SF33">
    <property type="entry name" value="HYDROLASE, PUTATIVE (AFU_ORTHOLOGUE AFUA_2G14860)-RELATED"/>
    <property type="match status" value="1"/>
</dbReference>
<evidence type="ECO:0000313" key="5">
    <source>
        <dbReference type="Proteomes" id="UP000027088"/>
    </source>
</evidence>
<dbReference type="GO" id="GO:0016020">
    <property type="term" value="C:membrane"/>
    <property type="evidence" value="ECO:0007669"/>
    <property type="project" value="TreeGrafter"/>
</dbReference>
<name>A0A059XLP4_9BACT</name>
<proteinExistence type="inferred from homology"/>
<keyword evidence="4" id="KW-0378">Hydrolase</keyword>
<keyword evidence="2" id="KW-0719">Serine esterase</keyword>
<sequence>MINYITFKNRKIEILIQNNNKHKTALFIHGFSSNFIVFEPIIQLLSKDYNICAINMPSHGNSEIAPELMNMESFKDIVAHFAQTFNLQNVTLIGHSMGGGIASMAASILQEFKILDKVVLIAPMNRTMLIFRHLWPLFFPRTYEEYTKLVPILLKNPEIILQNEQLTDQMKQYYQSESTQRRLDVIYQWGSRMPEEHNQEVVDLGIASIAVPCALINGDHDGIVNVEICNNHYKKLNEKIIPFVIKDAGHNIWIDNWNQFSNVLVEFLNK</sequence>
<protein>
    <submittedName>
        <fullName evidence="4">Putative hydrolase</fullName>
    </submittedName>
</protein>
<evidence type="ECO:0000313" key="4">
    <source>
        <dbReference type="EMBL" id="AIA29454.1"/>
    </source>
</evidence>
<dbReference type="PANTHER" id="PTHR43798">
    <property type="entry name" value="MONOACYLGLYCEROL LIPASE"/>
    <property type="match status" value="1"/>
</dbReference>
<dbReference type="InterPro" id="IPR050266">
    <property type="entry name" value="AB_hydrolase_sf"/>
</dbReference>
<dbReference type="KEGG" id="mcr:MCFN_01545"/>
<dbReference type="RefSeq" id="WP_038561543.1">
    <property type="nucleotide sequence ID" value="NZ_CP007521.1"/>
</dbReference>
<dbReference type="SUPFAM" id="SSF53474">
    <property type="entry name" value="alpha/beta-Hydrolases"/>
    <property type="match status" value="1"/>
</dbReference>
<dbReference type="GO" id="GO:0052689">
    <property type="term" value="F:carboxylic ester hydrolase activity"/>
    <property type="evidence" value="ECO:0007669"/>
    <property type="project" value="UniProtKB-KW"/>
</dbReference>
<gene>
    <name evidence="4" type="ORF">MCFN_01545</name>
</gene>
<comment type="similarity">
    <text evidence="1">Belongs to the lipase/esterase LIP3/BchO family.</text>
</comment>
<reference evidence="4 5" key="1">
    <citation type="journal article" date="2014" name="Genome Announc.">
        <title>Complete Genome Sequence of the Bovine Mastitis Pathogen Mycoplasma californicum Strain ST-6T (ATCC 33461T).</title>
        <authorList>
            <person name="Calcutt M.J."/>
            <person name="Foecking M.F."/>
            <person name="Fox L.K."/>
        </authorList>
    </citation>
    <scope>NUCLEOTIDE SEQUENCE [LARGE SCALE GENOMIC DNA]</scope>
    <source>
        <strain evidence="4 5">ST-6</strain>
    </source>
</reference>
<dbReference type="eggNOG" id="COG0596">
    <property type="taxonomic scope" value="Bacteria"/>
</dbReference>
<dbReference type="InterPro" id="IPR029058">
    <property type="entry name" value="AB_hydrolase_fold"/>
</dbReference>